<keyword evidence="4 5" id="KW-0720">Serine protease</keyword>
<dbReference type="GO" id="GO:0006508">
    <property type="term" value="P:proteolysis"/>
    <property type="evidence" value="ECO:0007669"/>
    <property type="project" value="UniProtKB-KW"/>
</dbReference>
<organism evidence="9 10">
    <name type="scientific">Curvularia clavata</name>
    <dbReference type="NCBI Taxonomy" id="95742"/>
    <lineage>
        <taxon>Eukaryota</taxon>
        <taxon>Fungi</taxon>
        <taxon>Dikarya</taxon>
        <taxon>Ascomycota</taxon>
        <taxon>Pezizomycotina</taxon>
        <taxon>Dothideomycetes</taxon>
        <taxon>Pleosporomycetidae</taxon>
        <taxon>Pleosporales</taxon>
        <taxon>Pleosporineae</taxon>
        <taxon>Pleosporaceae</taxon>
        <taxon>Curvularia</taxon>
    </lineage>
</organism>
<keyword evidence="3 5" id="KW-0378">Hydrolase</keyword>
<dbReference type="PROSITE" id="PS51892">
    <property type="entry name" value="SUBTILASE"/>
    <property type="match status" value="1"/>
</dbReference>
<dbReference type="CDD" id="cd00306">
    <property type="entry name" value="Peptidases_S8_S53"/>
    <property type="match status" value="1"/>
</dbReference>
<feature type="domain" description="DUF7580" evidence="8">
    <location>
        <begin position="13"/>
        <end position="257"/>
    </location>
</feature>
<dbReference type="VEuPathDB" id="FungiDB:yc1106_02028"/>
<evidence type="ECO:0000256" key="2">
    <source>
        <dbReference type="ARBA" id="ARBA00022670"/>
    </source>
</evidence>
<dbReference type="InterPro" id="IPR056002">
    <property type="entry name" value="DUF7580"/>
</dbReference>
<dbReference type="SUPFAM" id="SSF52743">
    <property type="entry name" value="Subtilisin-like"/>
    <property type="match status" value="1"/>
</dbReference>
<protein>
    <submittedName>
        <fullName evidence="9">S8 family peptidase</fullName>
    </submittedName>
</protein>
<keyword evidence="10" id="KW-1185">Reference proteome</keyword>
<dbReference type="Proteomes" id="UP001056012">
    <property type="component" value="Chromosome 2"/>
</dbReference>
<dbReference type="PANTHER" id="PTHR43806:SF11">
    <property type="entry name" value="CEREVISIN-RELATED"/>
    <property type="match status" value="1"/>
</dbReference>
<dbReference type="InterPro" id="IPR000209">
    <property type="entry name" value="Peptidase_S8/S53_dom"/>
</dbReference>
<feature type="domain" description="Peptidase S8/S53" evidence="7">
    <location>
        <begin position="386"/>
        <end position="611"/>
    </location>
</feature>
<keyword evidence="6" id="KW-0812">Transmembrane</keyword>
<evidence type="ECO:0000259" key="8">
    <source>
        <dbReference type="Pfam" id="PF24476"/>
    </source>
</evidence>
<name>A0A9Q9DQJ2_CURCL</name>
<evidence type="ECO:0000313" key="9">
    <source>
        <dbReference type="EMBL" id="USP74754.1"/>
    </source>
</evidence>
<comment type="similarity">
    <text evidence="1 5">Belongs to the peptidase S8 family.</text>
</comment>
<reference evidence="9" key="1">
    <citation type="submission" date="2021-12" db="EMBL/GenBank/DDBJ databases">
        <title>Curvularia clavata genome.</title>
        <authorList>
            <person name="Cao Y."/>
        </authorList>
    </citation>
    <scope>NUCLEOTIDE SEQUENCE</scope>
    <source>
        <strain evidence="9">Yc1106</strain>
    </source>
</reference>
<dbReference type="PANTHER" id="PTHR43806">
    <property type="entry name" value="PEPTIDASE S8"/>
    <property type="match status" value="1"/>
</dbReference>
<dbReference type="Pfam" id="PF00082">
    <property type="entry name" value="Peptidase_S8"/>
    <property type="match status" value="1"/>
</dbReference>
<dbReference type="EMBL" id="CP089275">
    <property type="protein sequence ID" value="USP74754.1"/>
    <property type="molecule type" value="Genomic_DNA"/>
</dbReference>
<gene>
    <name evidence="9" type="ORF">yc1106_02028</name>
</gene>
<evidence type="ECO:0000256" key="5">
    <source>
        <dbReference type="PROSITE-ProRule" id="PRU01240"/>
    </source>
</evidence>
<keyword evidence="2 5" id="KW-0645">Protease</keyword>
<dbReference type="InterPro" id="IPR036852">
    <property type="entry name" value="Peptidase_S8/S53_dom_sf"/>
</dbReference>
<evidence type="ECO:0000256" key="4">
    <source>
        <dbReference type="ARBA" id="ARBA00022825"/>
    </source>
</evidence>
<feature type="active site" description="Charge relay system" evidence="5">
    <location>
        <position position="392"/>
    </location>
</feature>
<dbReference type="PRINTS" id="PR00723">
    <property type="entry name" value="SUBTILISIN"/>
</dbReference>
<keyword evidence="6" id="KW-0472">Membrane</keyword>
<dbReference type="AlphaFoldDB" id="A0A9Q9DQJ2"/>
<keyword evidence="6" id="KW-1133">Transmembrane helix</keyword>
<dbReference type="GO" id="GO:0004252">
    <property type="term" value="F:serine-type endopeptidase activity"/>
    <property type="evidence" value="ECO:0007669"/>
    <property type="project" value="UniProtKB-UniRule"/>
</dbReference>
<dbReference type="OrthoDB" id="206201at2759"/>
<dbReference type="InterPro" id="IPR050131">
    <property type="entry name" value="Peptidase_S8_subtilisin-like"/>
</dbReference>
<evidence type="ECO:0000259" key="7">
    <source>
        <dbReference type="Pfam" id="PF00082"/>
    </source>
</evidence>
<evidence type="ECO:0000256" key="1">
    <source>
        <dbReference type="ARBA" id="ARBA00011073"/>
    </source>
</evidence>
<dbReference type="Gene3D" id="3.40.50.200">
    <property type="entry name" value="Peptidase S8/S53 domain"/>
    <property type="match status" value="1"/>
</dbReference>
<evidence type="ECO:0000256" key="6">
    <source>
        <dbReference type="SAM" id="Phobius"/>
    </source>
</evidence>
<evidence type="ECO:0000313" key="10">
    <source>
        <dbReference type="Proteomes" id="UP001056012"/>
    </source>
</evidence>
<accession>A0A9Q9DQJ2</accession>
<proteinExistence type="inferred from homology"/>
<sequence length="686" mass="77238">MKPPNSRSAQSGTKVLDFCKLLRSQELGCLRLDASSGCLFDQGIELSLREDGISLQAPSVSLERVLGLKSLQNEIQRKLLLSYLLAKAAWQFYDSDWMAEAWSKHEVQFMRQRLGNLQNKAILNYRPFILVEFQDDAPRTPSLQGRNAMGETVRRTHIFPKILALGITLLEIELGEGIEKRYPREFLDADGRPRANADHLTAGDFISSEEWKGRNKTMKFVKQAIEICVKPDTGLLGTDPVHVRENLHRYVVTPLRNLFDMMYDCGGCPENFDPGPMNFEPSDLDNNAFVPCVSMQEKIGTSSHSVQVVEHPLLMPVVTASSHQFQQPEAVMDGDYELQQFWREKHTLSSFHCGDKTNTQEYLADLQKIAGHIHRCRRSAKITKPIRVAILDSGCKKDLAFFQDPERSKRIKGWKDFTVSHSDVETDSFGHGTFMARLLMHVAPIVDVYLIRVADNTDALQDSQDSIAKAIEHAGLDPNWNVDIISMSFGYFDESGMSYTIIEEAIERVKKVRKDKILFLASAGNSWSRRREDFPASHKDVIPIYAGDPNGVFLTSNPTHTGKKLGTYGKDIPSSIVDEVKKHFRNADLNAGTSIATAIAAGIVAMMLSYAAALPSLMKINGFEEVFAKLFTKKGMEHMLESMSLTRNDKEYFISPISYWGNKKKDMDLLISICSAIEQMNKQPPE</sequence>
<dbReference type="Pfam" id="PF24476">
    <property type="entry name" value="DUF7580"/>
    <property type="match status" value="1"/>
</dbReference>
<evidence type="ECO:0000256" key="3">
    <source>
        <dbReference type="ARBA" id="ARBA00022801"/>
    </source>
</evidence>
<dbReference type="InterPro" id="IPR015500">
    <property type="entry name" value="Peptidase_S8_subtilisin-rel"/>
</dbReference>
<feature type="active site" description="Charge relay system" evidence="5">
    <location>
        <position position="431"/>
    </location>
</feature>
<feature type="transmembrane region" description="Helical" evidence="6">
    <location>
        <begin position="591"/>
        <end position="613"/>
    </location>
</feature>
<feature type="active site" description="Charge relay system" evidence="5">
    <location>
        <position position="594"/>
    </location>
</feature>